<protein>
    <submittedName>
        <fullName evidence="2">Uncharacterized protein</fullName>
    </submittedName>
</protein>
<evidence type="ECO:0000313" key="3">
    <source>
        <dbReference type="Proteomes" id="UP001152484"/>
    </source>
</evidence>
<name>A0A9P1EC14_CUSEU</name>
<evidence type="ECO:0000256" key="1">
    <source>
        <dbReference type="SAM" id="MobiDB-lite"/>
    </source>
</evidence>
<reference evidence="2" key="1">
    <citation type="submission" date="2022-07" db="EMBL/GenBank/DDBJ databases">
        <authorList>
            <person name="Macas J."/>
            <person name="Novak P."/>
            <person name="Neumann P."/>
        </authorList>
    </citation>
    <scope>NUCLEOTIDE SEQUENCE</scope>
</reference>
<proteinExistence type="predicted"/>
<keyword evidence="3" id="KW-1185">Reference proteome</keyword>
<dbReference type="PANTHER" id="PTHR45786:SF66">
    <property type="entry name" value="HOOK MOTIF PROTEIN, PUTATIVE-RELATED"/>
    <property type="match status" value="1"/>
</dbReference>
<dbReference type="AlphaFoldDB" id="A0A9P1EC14"/>
<comment type="caution">
    <text evidence="2">The sequence shown here is derived from an EMBL/GenBank/DDBJ whole genome shotgun (WGS) entry which is preliminary data.</text>
</comment>
<evidence type="ECO:0000313" key="2">
    <source>
        <dbReference type="EMBL" id="CAH9095699.1"/>
    </source>
</evidence>
<dbReference type="EMBL" id="CAMAPE010000033">
    <property type="protein sequence ID" value="CAH9095699.1"/>
    <property type="molecule type" value="Genomic_DNA"/>
</dbReference>
<dbReference type="OrthoDB" id="1068717at2759"/>
<sequence length="414" mass="46454">MRKLTKSTIIIGKRSFPLGEIVQNADSNNEDSNLGIADRIHTGPKRPRAVGTENEPNAIFPLDLNKSSSLCSNRAPLQNITNVPSRTLTIGKSFGGTTSLSYTPYPAETSRKRDMSEARTTFTSEQIELLDVGDVNGTYYEVDKNTEGDRCTEIPDTFSDDDGIAFDVEDASYAFNSYEDYLDLGDSTYTCEYCGSLFWHAERVKRHGKQKPKFSMCCNQGDVVLPKMQTPPQLLRALIFGTDERSGHFLKNIRSYNSMFSFTSMCGKTDGSINSGTSPPVFRLNGQNYHTIGSLLPKDGQRPKFLQMYLSDPAEEIAHRINAVRNEDDTSLQSSLVQDLKEMLDTYNVHAKSFRMARDRFNESNSTTLKMKLIGKRHSEGRTYNMPSVNEVAALIEGDFDVNKKERDVILQTK</sequence>
<gene>
    <name evidence="2" type="ORF">CEURO_LOCUS13230</name>
</gene>
<feature type="region of interest" description="Disordered" evidence="1">
    <location>
        <begin position="33"/>
        <end position="54"/>
    </location>
</feature>
<organism evidence="2 3">
    <name type="scientific">Cuscuta europaea</name>
    <name type="common">European dodder</name>
    <dbReference type="NCBI Taxonomy" id="41803"/>
    <lineage>
        <taxon>Eukaryota</taxon>
        <taxon>Viridiplantae</taxon>
        <taxon>Streptophyta</taxon>
        <taxon>Embryophyta</taxon>
        <taxon>Tracheophyta</taxon>
        <taxon>Spermatophyta</taxon>
        <taxon>Magnoliopsida</taxon>
        <taxon>eudicotyledons</taxon>
        <taxon>Gunneridae</taxon>
        <taxon>Pentapetalae</taxon>
        <taxon>asterids</taxon>
        <taxon>lamiids</taxon>
        <taxon>Solanales</taxon>
        <taxon>Convolvulaceae</taxon>
        <taxon>Cuscuteae</taxon>
        <taxon>Cuscuta</taxon>
        <taxon>Cuscuta subgen. Cuscuta</taxon>
    </lineage>
</organism>
<feature type="non-terminal residue" evidence="2">
    <location>
        <position position="1"/>
    </location>
</feature>
<accession>A0A9P1EC14</accession>
<dbReference type="PANTHER" id="PTHR45786">
    <property type="entry name" value="DNA BINDING PROTEIN-LIKE"/>
    <property type="match status" value="1"/>
</dbReference>
<dbReference type="Proteomes" id="UP001152484">
    <property type="component" value="Unassembled WGS sequence"/>
</dbReference>